<feature type="domain" description="PTS EIIC type-2" evidence="10">
    <location>
        <begin position="1"/>
        <end position="161"/>
    </location>
</feature>
<dbReference type="PROSITE" id="PS51104">
    <property type="entry name" value="PTS_EIIC_TYPE_2"/>
    <property type="match status" value="1"/>
</dbReference>
<dbReference type="PANTHER" id="PTHR30505">
    <property type="entry name" value="FRUCTOSE-LIKE PERMEASE"/>
    <property type="match status" value="1"/>
</dbReference>
<keyword evidence="4" id="KW-0762">Sugar transport</keyword>
<comment type="subcellular location">
    <subcellularLocation>
        <location evidence="1">Cell inner membrane</location>
        <topology evidence="1">Multi-pass membrane protein</topology>
    </subcellularLocation>
</comment>
<keyword evidence="6 9" id="KW-0812">Transmembrane</keyword>
<feature type="transmembrane region" description="Helical" evidence="9">
    <location>
        <begin position="63"/>
        <end position="82"/>
    </location>
</feature>
<dbReference type="InterPro" id="IPR006327">
    <property type="entry name" value="PTS_IIC_fruc"/>
</dbReference>
<feature type="transmembrane region" description="Helical" evidence="9">
    <location>
        <begin position="88"/>
        <end position="109"/>
    </location>
</feature>
<keyword evidence="8 9" id="KW-0472">Membrane</keyword>
<dbReference type="EMBL" id="LR134155">
    <property type="protein sequence ID" value="VEA68576.1"/>
    <property type="molecule type" value="Genomic_DNA"/>
</dbReference>
<proteinExistence type="predicted"/>
<evidence type="ECO:0000256" key="7">
    <source>
        <dbReference type="ARBA" id="ARBA00022989"/>
    </source>
</evidence>
<evidence type="ECO:0000259" key="10">
    <source>
        <dbReference type="PROSITE" id="PS51104"/>
    </source>
</evidence>
<protein>
    <submittedName>
        <fullName evidence="11">EIIBC-Fru</fullName>
    </submittedName>
</protein>
<evidence type="ECO:0000256" key="1">
    <source>
        <dbReference type="ARBA" id="ARBA00004429"/>
    </source>
</evidence>
<dbReference type="GO" id="GO:0005351">
    <property type="term" value="F:carbohydrate:proton symporter activity"/>
    <property type="evidence" value="ECO:0007669"/>
    <property type="project" value="InterPro"/>
</dbReference>
<evidence type="ECO:0000256" key="5">
    <source>
        <dbReference type="ARBA" id="ARBA00022683"/>
    </source>
</evidence>
<evidence type="ECO:0000256" key="2">
    <source>
        <dbReference type="ARBA" id="ARBA00022448"/>
    </source>
</evidence>
<dbReference type="InterPro" id="IPR013014">
    <property type="entry name" value="PTS_EIIC_2"/>
</dbReference>
<evidence type="ECO:0000256" key="9">
    <source>
        <dbReference type="SAM" id="Phobius"/>
    </source>
</evidence>
<dbReference type="STRING" id="61652.AXX16_2096"/>
<keyword evidence="2" id="KW-0813">Transport</keyword>
<dbReference type="AlphaFoldDB" id="A0A3S4FTI6"/>
<evidence type="ECO:0000256" key="8">
    <source>
        <dbReference type="ARBA" id="ARBA00023136"/>
    </source>
</evidence>
<evidence type="ECO:0000313" key="12">
    <source>
        <dbReference type="Proteomes" id="UP000271603"/>
    </source>
</evidence>
<dbReference type="InterPro" id="IPR050864">
    <property type="entry name" value="Bacterial_PTS_Sugar_Transport"/>
</dbReference>
<dbReference type="GO" id="GO:0008982">
    <property type="term" value="F:protein-N(PI)-phosphohistidine-sugar phosphotransferase activity"/>
    <property type="evidence" value="ECO:0007669"/>
    <property type="project" value="InterPro"/>
</dbReference>
<keyword evidence="7 9" id="KW-1133">Transmembrane helix</keyword>
<keyword evidence="5" id="KW-0598">Phosphotransferase system</keyword>
<feature type="transmembrane region" description="Helical" evidence="9">
    <location>
        <begin position="130"/>
        <end position="151"/>
    </location>
</feature>
<accession>A0A3S4FTI6</accession>
<sequence length="162" mass="16360">MMCTDMGGPVNKAAYAFGVALLSSSVYAPMAAIMAAGMVPPLAMGLATLLARRKFDKSQQEGGKAALVLGLCFISEGAIPFAARDPMRVLPCCIAGGALTGALSMMFGAKLMAPHGGLFVLLIPGAISPVLMYLLAIVAGTLLAGVGYALVKRADATAPAEA</sequence>
<organism evidence="11 12">
    <name type="scientific">Serratia rubidaea</name>
    <name type="common">Serratia marinorubra</name>
    <dbReference type="NCBI Taxonomy" id="61652"/>
    <lineage>
        <taxon>Bacteria</taxon>
        <taxon>Pseudomonadati</taxon>
        <taxon>Pseudomonadota</taxon>
        <taxon>Gammaproteobacteria</taxon>
        <taxon>Enterobacterales</taxon>
        <taxon>Yersiniaceae</taxon>
        <taxon>Serratia</taxon>
    </lineage>
</organism>
<dbReference type="Proteomes" id="UP000271603">
    <property type="component" value="Chromosome"/>
</dbReference>
<dbReference type="GO" id="GO:0090563">
    <property type="term" value="F:protein-phosphocysteine-sugar phosphotransferase activity"/>
    <property type="evidence" value="ECO:0007669"/>
    <property type="project" value="TreeGrafter"/>
</dbReference>
<dbReference type="NCBIfam" id="TIGR01427">
    <property type="entry name" value="PTS_IIC_fructo"/>
    <property type="match status" value="1"/>
</dbReference>
<dbReference type="PANTHER" id="PTHR30505:SF32">
    <property type="entry name" value="PTS SYSTEM FRUCTOSE-SPECIFIC EIIB'BC COMPONENT"/>
    <property type="match status" value="1"/>
</dbReference>
<dbReference type="GO" id="GO:0005886">
    <property type="term" value="C:plasma membrane"/>
    <property type="evidence" value="ECO:0007669"/>
    <property type="project" value="UniProtKB-SubCell"/>
</dbReference>
<evidence type="ECO:0000256" key="4">
    <source>
        <dbReference type="ARBA" id="ARBA00022597"/>
    </source>
</evidence>
<keyword evidence="3" id="KW-1003">Cell membrane</keyword>
<evidence type="ECO:0000256" key="3">
    <source>
        <dbReference type="ARBA" id="ARBA00022475"/>
    </source>
</evidence>
<dbReference type="GO" id="GO:0009401">
    <property type="term" value="P:phosphoenolpyruvate-dependent sugar phosphotransferase system"/>
    <property type="evidence" value="ECO:0007669"/>
    <property type="project" value="UniProtKB-KW"/>
</dbReference>
<name>A0A3S4FTI6_SERRU</name>
<evidence type="ECO:0000313" key="11">
    <source>
        <dbReference type="EMBL" id="VEA68576.1"/>
    </source>
</evidence>
<reference evidence="11 12" key="1">
    <citation type="submission" date="2018-12" db="EMBL/GenBank/DDBJ databases">
        <authorList>
            <consortium name="Pathogen Informatics"/>
        </authorList>
    </citation>
    <scope>NUCLEOTIDE SEQUENCE [LARGE SCALE GENOMIC DNA]</scope>
    <source>
        <strain evidence="11 12">NCTC9419</strain>
    </source>
</reference>
<gene>
    <name evidence="11" type="primary">fruA_1</name>
    <name evidence="11" type="ORF">NCTC9419_00505</name>
</gene>
<evidence type="ECO:0000256" key="6">
    <source>
        <dbReference type="ARBA" id="ARBA00022692"/>
    </source>
</evidence>